<organism evidence="1 2">
    <name type="scientific">Thermocrispum agreste</name>
    <dbReference type="NCBI Taxonomy" id="37925"/>
    <lineage>
        <taxon>Bacteria</taxon>
        <taxon>Bacillati</taxon>
        <taxon>Actinomycetota</taxon>
        <taxon>Actinomycetes</taxon>
        <taxon>Pseudonocardiales</taxon>
        <taxon>Pseudonocardiaceae</taxon>
        <taxon>Thermocrispum</taxon>
    </lineage>
</organism>
<name>A0ABD6FCX7_9PSEU</name>
<dbReference type="AlphaFoldDB" id="A0ABD6FCX7"/>
<dbReference type="EMBL" id="QGUI02000045">
    <property type="protein sequence ID" value="MFO7191718.1"/>
    <property type="molecule type" value="Genomic_DNA"/>
</dbReference>
<evidence type="ECO:0000313" key="2">
    <source>
        <dbReference type="Proteomes" id="UP000249324"/>
    </source>
</evidence>
<accession>A0ABD6FCX7</accession>
<dbReference type="InterPro" id="IPR025329">
    <property type="entry name" value="DUF4235"/>
</dbReference>
<dbReference type="Proteomes" id="UP000249324">
    <property type="component" value="Unassembled WGS sequence"/>
</dbReference>
<evidence type="ECO:0000313" key="1">
    <source>
        <dbReference type="EMBL" id="MFO7191718.1"/>
    </source>
</evidence>
<sequence>MRILYQPLSLVASVLGGIIASLAFHRLWKATTGEKDAPDAADPDRSWSEVITAAAVHGAIFGGVKALVDRGAATGFQKATGTWPKKSKKNGKK</sequence>
<protein>
    <submittedName>
        <fullName evidence="1">DUF4235 domain-containing protein</fullName>
    </submittedName>
</protein>
<reference evidence="1 2" key="1">
    <citation type="journal article" date="2021" name="BMC Genomics">
        <title>Genome-resolved metagenome and metatranscriptome analyses of thermophilic composting reveal key bacterial players and their metabolic interactions.</title>
        <authorList>
            <person name="Braga L.P.P."/>
            <person name="Pereira R.V."/>
            <person name="Martins L.F."/>
            <person name="Moura L.M.S."/>
            <person name="Sanchez F.B."/>
            <person name="Patane J.S.L."/>
            <person name="da Silva A.M."/>
            <person name="Setubal J.C."/>
        </authorList>
    </citation>
    <scope>NUCLEOTIDE SEQUENCE [LARGE SCALE GENOMIC DNA]</scope>
    <source>
        <strain evidence="1">ZC4RG45</strain>
    </source>
</reference>
<gene>
    <name evidence="1" type="ORF">DIU77_005700</name>
</gene>
<comment type="caution">
    <text evidence="1">The sequence shown here is derived from an EMBL/GenBank/DDBJ whole genome shotgun (WGS) entry which is preliminary data.</text>
</comment>
<dbReference type="Pfam" id="PF14019">
    <property type="entry name" value="DUF4235"/>
    <property type="match status" value="1"/>
</dbReference>
<proteinExistence type="predicted"/>